<dbReference type="Proteomes" id="UP000274131">
    <property type="component" value="Unassembled WGS sequence"/>
</dbReference>
<accession>A0A0N4V1E3</accession>
<feature type="region of interest" description="Disordered" evidence="2">
    <location>
        <begin position="377"/>
        <end position="396"/>
    </location>
</feature>
<reference evidence="3 4" key="2">
    <citation type="submission" date="2018-10" db="EMBL/GenBank/DDBJ databases">
        <authorList>
            <consortium name="Pathogen Informatics"/>
        </authorList>
    </citation>
    <scope>NUCLEOTIDE SEQUENCE [LARGE SCALE GENOMIC DNA]</scope>
</reference>
<sequence length="396" mass="45138">MEINETTGTIPSPHMRFFLQLRAKDRKIDELQEELNTLEVRNDELENVVSDLKFQNARLLDRLNASSLGSRSAEVLEEKNDALQDRVDMNEVEIKKLKGVVAEKERRFEAAKVWVDTLESVNINLQREVEVLQCRVKEQSKSLTRMTGDMEAVEAEMLLEKAKAIRKENAAFTKIEELETQLSETRRILLVEKEMAHEKDHLYEESLATVNSRAHELSAKLARAERSIQELRGQAKYFICDCSGSALQFSQLLGAVKFIRENFAKLKEDVQNSLLENQKASQEAKAELKLCLVSTTPRDLLRNKGTNSLPLRHPVLLPEDEGDYILCKPLQTFKQDIPTVARSSSAHCTKSTRDFKHRSKKRQRDYFIFPALQEGKKGKLTSLTPPGSPCNPNSSE</sequence>
<organism evidence="5">
    <name type="scientific">Enterobius vermicularis</name>
    <name type="common">Human pinworm</name>
    <dbReference type="NCBI Taxonomy" id="51028"/>
    <lineage>
        <taxon>Eukaryota</taxon>
        <taxon>Metazoa</taxon>
        <taxon>Ecdysozoa</taxon>
        <taxon>Nematoda</taxon>
        <taxon>Chromadorea</taxon>
        <taxon>Rhabditida</taxon>
        <taxon>Spirurina</taxon>
        <taxon>Oxyuridomorpha</taxon>
        <taxon>Oxyuroidea</taxon>
        <taxon>Oxyuridae</taxon>
        <taxon>Enterobius</taxon>
    </lineage>
</organism>
<dbReference type="EMBL" id="UXUI01007603">
    <property type="protein sequence ID" value="VDD88333.1"/>
    <property type="molecule type" value="Genomic_DNA"/>
</dbReference>
<keyword evidence="1" id="KW-0175">Coiled coil</keyword>
<evidence type="ECO:0000256" key="1">
    <source>
        <dbReference type="SAM" id="Coils"/>
    </source>
</evidence>
<reference evidence="5" key="1">
    <citation type="submission" date="2017-02" db="UniProtKB">
        <authorList>
            <consortium name="WormBaseParasite"/>
        </authorList>
    </citation>
    <scope>IDENTIFICATION</scope>
</reference>
<evidence type="ECO:0000313" key="4">
    <source>
        <dbReference type="Proteomes" id="UP000274131"/>
    </source>
</evidence>
<feature type="compositionally biased region" description="Polar residues" evidence="2">
    <location>
        <begin position="381"/>
        <end position="396"/>
    </location>
</feature>
<proteinExistence type="predicted"/>
<dbReference type="AlphaFoldDB" id="A0A0N4V1E3"/>
<evidence type="ECO:0000256" key="2">
    <source>
        <dbReference type="SAM" id="MobiDB-lite"/>
    </source>
</evidence>
<name>A0A0N4V1E3_ENTVE</name>
<feature type="coiled-coil region" evidence="1">
    <location>
        <begin position="21"/>
        <end position="142"/>
    </location>
</feature>
<protein>
    <submittedName>
        <fullName evidence="5">Cilia- and flagella-associated protein 157</fullName>
    </submittedName>
</protein>
<feature type="coiled-coil region" evidence="1">
    <location>
        <begin position="207"/>
        <end position="234"/>
    </location>
</feature>
<gene>
    <name evidence="3" type="ORF">EVEC_LOCUS3476</name>
</gene>
<keyword evidence="4" id="KW-1185">Reference proteome</keyword>
<dbReference type="WBParaSite" id="EVEC_0000376801-mRNA-1">
    <property type="protein sequence ID" value="EVEC_0000376801-mRNA-1"/>
    <property type="gene ID" value="EVEC_0000376801"/>
</dbReference>
<evidence type="ECO:0000313" key="3">
    <source>
        <dbReference type="EMBL" id="VDD88333.1"/>
    </source>
</evidence>
<evidence type="ECO:0000313" key="5">
    <source>
        <dbReference type="WBParaSite" id="EVEC_0000376801-mRNA-1"/>
    </source>
</evidence>